<evidence type="ECO:0000256" key="9">
    <source>
        <dbReference type="ARBA" id="ARBA00038276"/>
    </source>
</evidence>
<evidence type="ECO:0000256" key="1">
    <source>
        <dbReference type="ARBA" id="ARBA00001946"/>
    </source>
</evidence>
<dbReference type="CDD" id="cd05403">
    <property type="entry name" value="NT_KNTase_like"/>
    <property type="match status" value="1"/>
</dbReference>
<dbReference type="SUPFAM" id="SSF81301">
    <property type="entry name" value="Nucleotidyltransferase"/>
    <property type="match status" value="1"/>
</dbReference>
<dbReference type="AlphaFoldDB" id="A0A6S6THJ0"/>
<dbReference type="Pfam" id="PF01909">
    <property type="entry name" value="NTP_transf_2"/>
    <property type="match status" value="1"/>
</dbReference>
<keyword evidence="5" id="KW-0479">Metal-binding</keyword>
<proteinExistence type="inferred from homology"/>
<evidence type="ECO:0000256" key="5">
    <source>
        <dbReference type="ARBA" id="ARBA00022723"/>
    </source>
</evidence>
<feature type="domain" description="Polymerase nucleotidyl transferase" evidence="10">
    <location>
        <begin position="10"/>
        <end position="97"/>
    </location>
</feature>
<keyword evidence="4" id="KW-0548">Nucleotidyltransferase</keyword>
<protein>
    <submittedName>
        <fullName evidence="11">DNA polymerase beta domain protein region</fullName>
    </submittedName>
</protein>
<gene>
    <name evidence="11" type="ORF">HELGO_WM4596</name>
</gene>
<dbReference type="Gene3D" id="3.30.460.10">
    <property type="entry name" value="Beta Polymerase, domain 2"/>
    <property type="match status" value="1"/>
</dbReference>
<evidence type="ECO:0000256" key="8">
    <source>
        <dbReference type="ARBA" id="ARBA00022842"/>
    </source>
</evidence>
<keyword evidence="3" id="KW-0808">Transferase</keyword>
<evidence type="ECO:0000256" key="3">
    <source>
        <dbReference type="ARBA" id="ARBA00022679"/>
    </source>
</evidence>
<accession>A0A6S6THJ0</accession>
<name>A0A6S6THJ0_9BACT</name>
<evidence type="ECO:0000256" key="4">
    <source>
        <dbReference type="ARBA" id="ARBA00022695"/>
    </source>
</evidence>
<evidence type="ECO:0000259" key="10">
    <source>
        <dbReference type="Pfam" id="PF01909"/>
    </source>
</evidence>
<evidence type="ECO:0000256" key="2">
    <source>
        <dbReference type="ARBA" id="ARBA00022649"/>
    </source>
</evidence>
<dbReference type="InterPro" id="IPR052038">
    <property type="entry name" value="Type-VII_TA_antitoxin"/>
</dbReference>
<dbReference type="InterPro" id="IPR002934">
    <property type="entry name" value="Polymerase_NTP_transf_dom"/>
</dbReference>
<organism evidence="11">
    <name type="scientific">uncultured Sulfurovum sp</name>
    <dbReference type="NCBI Taxonomy" id="269237"/>
    <lineage>
        <taxon>Bacteria</taxon>
        <taxon>Pseudomonadati</taxon>
        <taxon>Campylobacterota</taxon>
        <taxon>Epsilonproteobacteria</taxon>
        <taxon>Campylobacterales</taxon>
        <taxon>Sulfurovaceae</taxon>
        <taxon>Sulfurovum</taxon>
        <taxon>environmental samples</taxon>
    </lineage>
</organism>
<evidence type="ECO:0000313" key="11">
    <source>
        <dbReference type="EMBL" id="CAA6817677.1"/>
    </source>
</evidence>
<sequence length="98" mass="11548">MTKSDILFYLSQHKEEFFQKFGLVKLGLFGSFVREEAHEDSDIDIIIELDKNVTDVYRKKLALKKELESYFNKKVDIAREKYLKPLARQSIGNDVIYV</sequence>
<dbReference type="EMBL" id="CACVAS010000105">
    <property type="protein sequence ID" value="CAA6817677.1"/>
    <property type="molecule type" value="Genomic_DNA"/>
</dbReference>
<reference evidence="11" key="1">
    <citation type="submission" date="2020-01" db="EMBL/GenBank/DDBJ databases">
        <authorList>
            <person name="Meier V. D."/>
            <person name="Meier V D."/>
        </authorList>
    </citation>
    <scope>NUCLEOTIDE SEQUENCE</scope>
    <source>
        <strain evidence="11">HLG_WM_MAG_01</strain>
    </source>
</reference>
<dbReference type="PANTHER" id="PTHR33571:SF14">
    <property type="entry name" value="PROTEIN ADENYLYLTRANSFERASE MJ0435-RELATED"/>
    <property type="match status" value="1"/>
</dbReference>
<dbReference type="GO" id="GO:0005524">
    <property type="term" value="F:ATP binding"/>
    <property type="evidence" value="ECO:0007669"/>
    <property type="project" value="UniProtKB-KW"/>
</dbReference>
<keyword evidence="7" id="KW-0067">ATP-binding</keyword>
<dbReference type="PANTHER" id="PTHR33571">
    <property type="entry name" value="SSL8005 PROTEIN"/>
    <property type="match status" value="1"/>
</dbReference>
<keyword evidence="6" id="KW-0547">Nucleotide-binding</keyword>
<keyword evidence="8" id="KW-0460">Magnesium</keyword>
<evidence type="ECO:0000256" key="7">
    <source>
        <dbReference type="ARBA" id="ARBA00022840"/>
    </source>
</evidence>
<comment type="similarity">
    <text evidence="9">Belongs to the MntA antitoxin family.</text>
</comment>
<comment type="cofactor">
    <cofactor evidence="1">
        <name>Mg(2+)</name>
        <dbReference type="ChEBI" id="CHEBI:18420"/>
    </cofactor>
</comment>
<keyword evidence="2" id="KW-1277">Toxin-antitoxin system</keyword>
<dbReference type="InterPro" id="IPR043519">
    <property type="entry name" value="NT_sf"/>
</dbReference>
<evidence type="ECO:0000256" key="6">
    <source>
        <dbReference type="ARBA" id="ARBA00022741"/>
    </source>
</evidence>
<dbReference type="GO" id="GO:0016779">
    <property type="term" value="F:nucleotidyltransferase activity"/>
    <property type="evidence" value="ECO:0007669"/>
    <property type="project" value="UniProtKB-KW"/>
</dbReference>
<dbReference type="GO" id="GO:0046872">
    <property type="term" value="F:metal ion binding"/>
    <property type="evidence" value="ECO:0007669"/>
    <property type="project" value="UniProtKB-KW"/>
</dbReference>